<feature type="region of interest" description="Disordered" evidence="1">
    <location>
        <begin position="66"/>
        <end position="86"/>
    </location>
</feature>
<name>A0A077WEF9_9FUNG</name>
<dbReference type="Pfam" id="PF13430">
    <property type="entry name" value="DUF4112"/>
    <property type="match status" value="1"/>
</dbReference>
<evidence type="ECO:0000313" key="2">
    <source>
        <dbReference type="EMBL" id="CDS05508.1"/>
    </source>
</evidence>
<sequence length="125" mass="14057">MRMTISLFIGTCSCFIGGNNETERAILDFIIGLIPVFGAFLDMFYKANLWNYEALEDFLMHESQVPHETVPPSSSSSSSSDTKVNPRYQDLASTEISWTQLGKDMTQLGHTAMEYIPWSTKQHPG</sequence>
<proteinExistence type="predicted"/>
<evidence type="ECO:0000256" key="1">
    <source>
        <dbReference type="SAM" id="MobiDB-lite"/>
    </source>
</evidence>
<accession>A0A077WEF9</accession>
<dbReference type="EMBL" id="LK023316">
    <property type="protein sequence ID" value="CDS05508.1"/>
    <property type="molecule type" value="Genomic_DNA"/>
</dbReference>
<reference evidence="2" key="1">
    <citation type="journal article" date="2014" name="Genome Announc.">
        <title>De novo whole-genome sequence and genome annotation of Lichtheimia ramosa.</title>
        <authorList>
            <person name="Linde J."/>
            <person name="Schwartze V."/>
            <person name="Binder U."/>
            <person name="Lass-Florl C."/>
            <person name="Voigt K."/>
            <person name="Horn F."/>
        </authorList>
    </citation>
    <scope>NUCLEOTIDE SEQUENCE</scope>
    <source>
        <strain evidence="2">JMRC FSU:6197</strain>
    </source>
</reference>
<dbReference type="InterPro" id="IPR025187">
    <property type="entry name" value="DUF4112"/>
</dbReference>
<gene>
    <name evidence="2" type="ORF">LRAMOSA08036</name>
</gene>
<dbReference type="OrthoDB" id="2103474at2759"/>
<organism evidence="2">
    <name type="scientific">Lichtheimia ramosa</name>
    <dbReference type="NCBI Taxonomy" id="688394"/>
    <lineage>
        <taxon>Eukaryota</taxon>
        <taxon>Fungi</taxon>
        <taxon>Fungi incertae sedis</taxon>
        <taxon>Mucoromycota</taxon>
        <taxon>Mucoromycotina</taxon>
        <taxon>Mucoromycetes</taxon>
        <taxon>Mucorales</taxon>
        <taxon>Lichtheimiaceae</taxon>
        <taxon>Lichtheimia</taxon>
    </lineage>
</organism>
<dbReference type="AlphaFoldDB" id="A0A077WEF9"/>
<protein>
    <submittedName>
        <fullName evidence="2">Uncharacterized protein</fullName>
    </submittedName>
</protein>